<dbReference type="RefSeq" id="WP_378478881.1">
    <property type="nucleotide sequence ID" value="NZ_JBHUIW010000020.1"/>
</dbReference>
<gene>
    <name evidence="2" type="ORF">ACFSOX_16360</name>
</gene>
<proteinExistence type="predicted"/>
<reference evidence="3" key="1">
    <citation type="journal article" date="2019" name="Int. J. Syst. Evol. Microbiol.">
        <title>The Global Catalogue of Microorganisms (GCM) 10K type strain sequencing project: providing services to taxonomists for standard genome sequencing and annotation.</title>
        <authorList>
            <consortium name="The Broad Institute Genomics Platform"/>
            <consortium name="The Broad Institute Genome Sequencing Center for Infectious Disease"/>
            <person name="Wu L."/>
            <person name="Ma J."/>
        </authorList>
    </citation>
    <scope>NUCLEOTIDE SEQUENCE [LARGE SCALE GENOMIC DNA]</scope>
    <source>
        <strain evidence="3">CGMCC 1.6774</strain>
    </source>
</reference>
<comment type="caution">
    <text evidence="2">The sequence shown here is derived from an EMBL/GenBank/DDBJ whole genome shotgun (WGS) entry which is preliminary data.</text>
</comment>
<dbReference type="EMBL" id="JBHUIW010000020">
    <property type="protein sequence ID" value="MFD2183728.1"/>
    <property type="molecule type" value="Genomic_DNA"/>
</dbReference>
<evidence type="ECO:0000313" key="2">
    <source>
        <dbReference type="EMBL" id="MFD2183728.1"/>
    </source>
</evidence>
<evidence type="ECO:0000313" key="3">
    <source>
        <dbReference type="Proteomes" id="UP001597314"/>
    </source>
</evidence>
<dbReference type="Proteomes" id="UP001597314">
    <property type="component" value="Unassembled WGS sequence"/>
</dbReference>
<name>A0ABW5ALB2_9BRAD</name>
<sequence>MRPIESVSHFSAVLRDSRRRDAEVPAAEPELPSRALVPVTRDPPPRPAGRSLAGFVAQLIATNRGLPQTRELRRAAPDEAQAAYGATGRATTTTAPRRLAVSA</sequence>
<feature type="region of interest" description="Disordered" evidence="1">
    <location>
        <begin position="80"/>
        <end position="103"/>
    </location>
</feature>
<feature type="region of interest" description="Disordered" evidence="1">
    <location>
        <begin position="15"/>
        <end position="49"/>
    </location>
</feature>
<protein>
    <submittedName>
        <fullName evidence="2">Uncharacterized protein</fullName>
    </submittedName>
</protein>
<keyword evidence="3" id="KW-1185">Reference proteome</keyword>
<evidence type="ECO:0000256" key="1">
    <source>
        <dbReference type="SAM" id="MobiDB-lite"/>
    </source>
</evidence>
<organism evidence="2 3">
    <name type="scientific">Rhodoplanes azumiensis</name>
    <dbReference type="NCBI Taxonomy" id="1897628"/>
    <lineage>
        <taxon>Bacteria</taxon>
        <taxon>Pseudomonadati</taxon>
        <taxon>Pseudomonadota</taxon>
        <taxon>Alphaproteobacteria</taxon>
        <taxon>Hyphomicrobiales</taxon>
        <taxon>Nitrobacteraceae</taxon>
        <taxon>Rhodoplanes</taxon>
    </lineage>
</organism>
<accession>A0ABW5ALB2</accession>